<dbReference type="OrthoDB" id="3886018at2759"/>
<keyword evidence="2" id="KW-1185">Reference proteome</keyword>
<reference evidence="1" key="1">
    <citation type="submission" date="2022-11" db="EMBL/GenBank/DDBJ databases">
        <authorList>
            <person name="Petersen C."/>
        </authorList>
    </citation>
    <scope>NUCLEOTIDE SEQUENCE</scope>
    <source>
        <strain evidence="1">IBT 34128</strain>
    </source>
</reference>
<gene>
    <name evidence="1" type="ORF">NUU61_003989</name>
</gene>
<evidence type="ECO:0000313" key="2">
    <source>
        <dbReference type="Proteomes" id="UP001141434"/>
    </source>
</evidence>
<accession>A0A9W9FKT4</accession>
<dbReference type="RefSeq" id="XP_056512598.1">
    <property type="nucleotide sequence ID" value="XM_056654571.1"/>
</dbReference>
<dbReference type="EMBL" id="JAPMSZ010000005">
    <property type="protein sequence ID" value="KAJ5101767.1"/>
    <property type="molecule type" value="Genomic_DNA"/>
</dbReference>
<evidence type="ECO:0008006" key="3">
    <source>
        <dbReference type="Google" id="ProtNLM"/>
    </source>
</evidence>
<evidence type="ECO:0000313" key="1">
    <source>
        <dbReference type="EMBL" id="KAJ5101767.1"/>
    </source>
</evidence>
<comment type="caution">
    <text evidence="1">The sequence shown here is derived from an EMBL/GenBank/DDBJ whole genome shotgun (WGS) entry which is preliminary data.</text>
</comment>
<dbReference type="Proteomes" id="UP001141434">
    <property type="component" value="Unassembled WGS sequence"/>
</dbReference>
<dbReference type="GeneID" id="81393739"/>
<dbReference type="AlphaFoldDB" id="A0A9W9FKT4"/>
<name>A0A9W9FKT4_9EURO</name>
<protein>
    <recommendedName>
        <fullName evidence="3">F-box domain-containing protein</fullName>
    </recommendedName>
</protein>
<sequence length="471" mass="54423">MLWSRLPSEIWETILQNLDLDTIKSLRLMNQCAAERCLGPRFLSYASHVETDLTEESLMALLTRALHPSFRNAVRHLTISAISYDQSGKEVLYYNKEDSYEGRDCGIIFVSEDPPTMIPLQRWPISQHDLAWTKKQQRTRDALSNEFIIETLVCALNEFSSLDEIKLQSWIMTSPDRRWSPYEIFWPLTFPWASHVCYLVLAAMVKSTTTVRALDIFRDLNRESIPYKRCSIPAKDFATHFAKISKISKNSDDKKDMRLLLERLALSISTGMGTKSRIYRSMLERTASLLTPSFLKSEDDEALGVGDLSGVTRLLKCAADNLQDLDLHFDHDSLDVPQTYYHLFTSIADQTHFHQLQKCRLVDLPVTVPALLRFLEKHQNMSYLTMEGLMLSHREEWHLVFKFISTNMRNLDVLCLSHLHQGGIRINMDQHVFAERYYPPGHESHGRFFAVSSVNCAPPDLYFLFAPRCFD</sequence>
<proteinExistence type="predicted"/>
<reference evidence="1" key="2">
    <citation type="journal article" date="2023" name="IMA Fungus">
        <title>Comparative genomic study of the Penicillium genus elucidates a diverse pangenome and 15 lateral gene transfer events.</title>
        <authorList>
            <person name="Petersen C."/>
            <person name="Sorensen T."/>
            <person name="Nielsen M.R."/>
            <person name="Sondergaard T.E."/>
            <person name="Sorensen J.L."/>
            <person name="Fitzpatrick D.A."/>
            <person name="Frisvad J.C."/>
            <person name="Nielsen K.L."/>
        </authorList>
    </citation>
    <scope>NUCLEOTIDE SEQUENCE</scope>
    <source>
        <strain evidence="1">IBT 34128</strain>
    </source>
</reference>
<organism evidence="1 2">
    <name type="scientific">Penicillium alfredii</name>
    <dbReference type="NCBI Taxonomy" id="1506179"/>
    <lineage>
        <taxon>Eukaryota</taxon>
        <taxon>Fungi</taxon>
        <taxon>Dikarya</taxon>
        <taxon>Ascomycota</taxon>
        <taxon>Pezizomycotina</taxon>
        <taxon>Eurotiomycetes</taxon>
        <taxon>Eurotiomycetidae</taxon>
        <taxon>Eurotiales</taxon>
        <taxon>Aspergillaceae</taxon>
        <taxon>Penicillium</taxon>
    </lineage>
</organism>